<sequence>MQQIVNFILRNKSFLFFLLLLCVSVGLTIQSHSYHKSKFINSANSITGGVYNTSNSVSSYFGLKQENDKLHEENTRLRSLLFNQNIDAKTFIDSTSFKGRYTFTTAKIIKNSYSLQNNYLTINKGSRDSIKQDLGVISSKGIIGIIDNTNSKYATVISILNTTNKISGQLKKTNQFGTLSWNGKSSRLIQLTDIQKSAKLVKGDTIVTSGRSAIFPKGILVGTIEDFKLDVTKNFFEVNVLLFNDMTNLEHVSVIENKDKPLIDDLQKTNE</sequence>
<name>A0A1I3L038_9FLAO</name>
<protein>
    <recommendedName>
        <fullName evidence="2 5">Cell shape-determining protein MreC</fullName>
    </recommendedName>
    <alternativeName>
        <fullName evidence="4 5">Cell shape protein MreC</fullName>
    </alternativeName>
</protein>
<dbReference type="PANTHER" id="PTHR34138:SF1">
    <property type="entry name" value="CELL SHAPE-DETERMINING PROTEIN MREC"/>
    <property type="match status" value="1"/>
</dbReference>
<dbReference type="PANTHER" id="PTHR34138">
    <property type="entry name" value="CELL SHAPE-DETERMINING PROTEIN MREC"/>
    <property type="match status" value="1"/>
</dbReference>
<evidence type="ECO:0000256" key="5">
    <source>
        <dbReference type="PIRNR" id="PIRNR038471"/>
    </source>
</evidence>
<evidence type="ECO:0000256" key="4">
    <source>
        <dbReference type="ARBA" id="ARBA00032089"/>
    </source>
</evidence>
<organism evidence="7 8">
    <name type="scientific">Olleya namhaensis</name>
    <dbReference type="NCBI Taxonomy" id="1144750"/>
    <lineage>
        <taxon>Bacteria</taxon>
        <taxon>Pseudomonadati</taxon>
        <taxon>Bacteroidota</taxon>
        <taxon>Flavobacteriia</taxon>
        <taxon>Flavobacteriales</taxon>
        <taxon>Flavobacteriaceae</taxon>
    </lineage>
</organism>
<keyword evidence="8" id="KW-1185">Reference proteome</keyword>
<dbReference type="Proteomes" id="UP000199559">
    <property type="component" value="Unassembled WGS sequence"/>
</dbReference>
<feature type="domain" description="Rod shape-determining protein MreC beta-barrel core" evidence="6">
    <location>
        <begin position="108"/>
        <end position="256"/>
    </location>
</feature>
<accession>A0A1I3L038</accession>
<dbReference type="EMBL" id="FORM01000002">
    <property type="protein sequence ID" value="SFI78102.1"/>
    <property type="molecule type" value="Genomic_DNA"/>
</dbReference>
<dbReference type="NCBIfam" id="NF010532">
    <property type="entry name" value="PRK13922.9-3"/>
    <property type="match status" value="1"/>
</dbReference>
<dbReference type="PIRSF" id="PIRSF038471">
    <property type="entry name" value="MreC"/>
    <property type="match status" value="1"/>
</dbReference>
<dbReference type="InterPro" id="IPR042175">
    <property type="entry name" value="Cell/Rod_MreC_2"/>
</dbReference>
<dbReference type="GO" id="GO:0005886">
    <property type="term" value="C:plasma membrane"/>
    <property type="evidence" value="ECO:0007669"/>
    <property type="project" value="TreeGrafter"/>
</dbReference>
<dbReference type="STRING" id="1144750.SAMN05443431_102184"/>
<dbReference type="Gene3D" id="2.40.10.350">
    <property type="entry name" value="Rod shape-determining protein MreC, domain 2"/>
    <property type="match status" value="1"/>
</dbReference>
<evidence type="ECO:0000256" key="3">
    <source>
        <dbReference type="ARBA" id="ARBA00022960"/>
    </source>
</evidence>
<gene>
    <name evidence="7" type="ORF">SAMN05443431_102184</name>
</gene>
<keyword evidence="3 5" id="KW-0133">Cell shape</keyword>
<dbReference type="GO" id="GO:0008360">
    <property type="term" value="P:regulation of cell shape"/>
    <property type="evidence" value="ECO:0007669"/>
    <property type="project" value="UniProtKB-KW"/>
</dbReference>
<evidence type="ECO:0000256" key="1">
    <source>
        <dbReference type="ARBA" id="ARBA00009369"/>
    </source>
</evidence>
<dbReference type="AlphaFoldDB" id="A0A1I3L038"/>
<evidence type="ECO:0000313" key="7">
    <source>
        <dbReference type="EMBL" id="SFI78102.1"/>
    </source>
</evidence>
<evidence type="ECO:0000256" key="2">
    <source>
        <dbReference type="ARBA" id="ARBA00013855"/>
    </source>
</evidence>
<proteinExistence type="inferred from homology"/>
<dbReference type="InterPro" id="IPR042177">
    <property type="entry name" value="Cell/Rod_1"/>
</dbReference>
<evidence type="ECO:0000313" key="8">
    <source>
        <dbReference type="Proteomes" id="UP000199559"/>
    </source>
</evidence>
<reference evidence="8" key="1">
    <citation type="submission" date="2016-10" db="EMBL/GenBank/DDBJ databases">
        <authorList>
            <person name="Varghese N."/>
            <person name="Submissions S."/>
        </authorList>
    </citation>
    <scope>NUCLEOTIDE SEQUENCE [LARGE SCALE GENOMIC DNA]</scope>
    <source>
        <strain evidence="8">DSM 28881</strain>
    </source>
</reference>
<evidence type="ECO:0000259" key="6">
    <source>
        <dbReference type="Pfam" id="PF04085"/>
    </source>
</evidence>
<dbReference type="Gene3D" id="2.40.10.340">
    <property type="entry name" value="Rod shape-determining protein MreC, domain 1"/>
    <property type="match status" value="1"/>
</dbReference>
<dbReference type="InterPro" id="IPR055342">
    <property type="entry name" value="MreC_beta-barrel_core"/>
</dbReference>
<comment type="similarity">
    <text evidence="1 5">Belongs to the MreC family.</text>
</comment>
<dbReference type="Pfam" id="PF04085">
    <property type="entry name" value="MreC"/>
    <property type="match status" value="1"/>
</dbReference>
<dbReference type="InterPro" id="IPR007221">
    <property type="entry name" value="MreC"/>
</dbReference>
<dbReference type="RefSeq" id="WP_090837704.1">
    <property type="nucleotide sequence ID" value="NZ_FORM01000002.1"/>
</dbReference>
<comment type="function">
    <text evidence="5">Involved in formation and maintenance of cell shape.</text>
</comment>